<keyword evidence="2" id="KW-1185">Reference proteome</keyword>
<gene>
    <name evidence="1" type="ORF">Nepgr_006731</name>
</gene>
<proteinExistence type="predicted"/>
<name>A0AAD3XHV8_NEPGR</name>
<accession>A0AAD3XHV8</accession>
<evidence type="ECO:0000313" key="2">
    <source>
        <dbReference type="Proteomes" id="UP001279734"/>
    </source>
</evidence>
<reference evidence="1" key="1">
    <citation type="submission" date="2023-05" db="EMBL/GenBank/DDBJ databases">
        <title>Nepenthes gracilis genome sequencing.</title>
        <authorList>
            <person name="Fukushima K."/>
        </authorList>
    </citation>
    <scope>NUCLEOTIDE SEQUENCE</scope>
    <source>
        <strain evidence="1">SING2019-196</strain>
    </source>
</reference>
<sequence>MDVMEPAASPIGVGPALGTVSLSPVFGTFPSADPPSLLKFSWSDIVLPKDAVKDAPTVVAIPYPHAVQRCFELKDAVADPGALKLAQITHLDSISLVVSKEQQISSSPLGQAQVDAMRLIKDEIDSANPSAAP</sequence>
<organism evidence="1 2">
    <name type="scientific">Nepenthes gracilis</name>
    <name type="common">Slender pitcher plant</name>
    <dbReference type="NCBI Taxonomy" id="150966"/>
    <lineage>
        <taxon>Eukaryota</taxon>
        <taxon>Viridiplantae</taxon>
        <taxon>Streptophyta</taxon>
        <taxon>Embryophyta</taxon>
        <taxon>Tracheophyta</taxon>
        <taxon>Spermatophyta</taxon>
        <taxon>Magnoliopsida</taxon>
        <taxon>eudicotyledons</taxon>
        <taxon>Gunneridae</taxon>
        <taxon>Pentapetalae</taxon>
        <taxon>Caryophyllales</taxon>
        <taxon>Nepenthaceae</taxon>
        <taxon>Nepenthes</taxon>
    </lineage>
</organism>
<evidence type="ECO:0000313" key="1">
    <source>
        <dbReference type="EMBL" id="GMH04891.1"/>
    </source>
</evidence>
<comment type="caution">
    <text evidence="1">The sequence shown here is derived from an EMBL/GenBank/DDBJ whole genome shotgun (WGS) entry which is preliminary data.</text>
</comment>
<dbReference type="AlphaFoldDB" id="A0AAD3XHV8"/>
<dbReference type="EMBL" id="BSYO01000005">
    <property type="protein sequence ID" value="GMH04891.1"/>
    <property type="molecule type" value="Genomic_DNA"/>
</dbReference>
<protein>
    <submittedName>
        <fullName evidence="1">Uncharacterized protein</fullName>
    </submittedName>
</protein>
<dbReference type="Proteomes" id="UP001279734">
    <property type="component" value="Unassembled WGS sequence"/>
</dbReference>